<dbReference type="EMBL" id="ADBJ01000027">
    <property type="protein sequence ID" value="EFA80947.1"/>
    <property type="molecule type" value="Genomic_DNA"/>
</dbReference>
<feature type="compositionally biased region" description="Low complexity" evidence="1">
    <location>
        <begin position="40"/>
        <end position="56"/>
    </location>
</feature>
<protein>
    <submittedName>
        <fullName evidence="2">Uncharacterized protein</fullName>
    </submittedName>
</protein>
<proteinExistence type="predicted"/>
<dbReference type="RefSeq" id="XP_020433065.1">
    <property type="nucleotide sequence ID" value="XM_020577045.1"/>
</dbReference>
<sequence>MVEDLSEVIIISKKEDEINNSNSNSNSSCIRNENRVAGDSVSSTTTSPSSITSMSPPESPNLNKSLGTESAGSILLSASGASIANNSSPTRMNELQRELSYKSMECQKKDDEIRQLKQSILQLNQQYTQELSFCCHYSDILSRLQKEIQFELGTSKYFKRRTDILNIVVK</sequence>
<dbReference type="InParanoid" id="D3BCF7"/>
<accession>D3BCF7</accession>
<reference evidence="2 3" key="1">
    <citation type="journal article" date="2011" name="Genome Res.">
        <title>Phylogeny-wide analysis of social amoeba genomes highlights ancient origins for complex intercellular communication.</title>
        <authorList>
            <person name="Heidel A.J."/>
            <person name="Lawal H.M."/>
            <person name="Felder M."/>
            <person name="Schilde C."/>
            <person name="Helps N.R."/>
            <person name="Tunggal B."/>
            <person name="Rivero F."/>
            <person name="John U."/>
            <person name="Schleicher M."/>
            <person name="Eichinger L."/>
            <person name="Platzer M."/>
            <person name="Noegel A.A."/>
            <person name="Schaap P."/>
            <person name="Gloeckner G."/>
        </authorList>
    </citation>
    <scope>NUCLEOTIDE SEQUENCE [LARGE SCALE GENOMIC DNA]</scope>
    <source>
        <strain evidence="3">ATCC 26659 / Pp 5 / PN500</strain>
    </source>
</reference>
<feature type="region of interest" description="Disordered" evidence="1">
    <location>
        <begin position="13"/>
        <end position="67"/>
    </location>
</feature>
<feature type="compositionally biased region" description="Low complexity" evidence="1">
    <location>
        <begin position="19"/>
        <end position="28"/>
    </location>
</feature>
<name>D3BCF7_HETP5</name>
<dbReference type="GeneID" id="31361665"/>
<comment type="caution">
    <text evidence="2">The sequence shown here is derived from an EMBL/GenBank/DDBJ whole genome shotgun (WGS) entry which is preliminary data.</text>
</comment>
<keyword evidence="3" id="KW-1185">Reference proteome</keyword>
<dbReference type="AlphaFoldDB" id="D3BCF7"/>
<dbReference type="Proteomes" id="UP000001396">
    <property type="component" value="Unassembled WGS sequence"/>
</dbReference>
<organism evidence="2 3">
    <name type="scientific">Heterostelium pallidum (strain ATCC 26659 / Pp 5 / PN500)</name>
    <name type="common">Cellular slime mold</name>
    <name type="synonym">Polysphondylium pallidum</name>
    <dbReference type="NCBI Taxonomy" id="670386"/>
    <lineage>
        <taxon>Eukaryota</taxon>
        <taxon>Amoebozoa</taxon>
        <taxon>Evosea</taxon>
        <taxon>Eumycetozoa</taxon>
        <taxon>Dictyostelia</taxon>
        <taxon>Acytosteliales</taxon>
        <taxon>Acytosteliaceae</taxon>
        <taxon>Heterostelium</taxon>
    </lineage>
</organism>
<gene>
    <name evidence="2" type="ORF">PPL_06182</name>
</gene>
<evidence type="ECO:0000313" key="2">
    <source>
        <dbReference type="EMBL" id="EFA80947.1"/>
    </source>
</evidence>
<evidence type="ECO:0000313" key="3">
    <source>
        <dbReference type="Proteomes" id="UP000001396"/>
    </source>
</evidence>
<dbReference type="STRING" id="670386.D3BCF7"/>
<evidence type="ECO:0000256" key="1">
    <source>
        <dbReference type="SAM" id="MobiDB-lite"/>
    </source>
</evidence>